<dbReference type="EMBL" id="CP016268">
    <property type="protein sequence ID" value="ANO51752.1"/>
    <property type="molecule type" value="Genomic_DNA"/>
</dbReference>
<protein>
    <recommendedName>
        <fullName evidence="2">FAD dependent oxidoreductase domain-containing protein</fullName>
    </recommendedName>
</protein>
<reference evidence="3 4" key="1">
    <citation type="submission" date="2016-06" db="EMBL/GenBank/DDBJ databases">
        <title>Complete genome sequence of a deep-branching marine Gamma Proteobacterium Woeseia oceani type strain XK5.</title>
        <authorList>
            <person name="Mu D."/>
            <person name="Du Z."/>
        </authorList>
    </citation>
    <scope>NUCLEOTIDE SEQUENCE [LARGE SCALE GENOMIC DNA]</scope>
    <source>
        <strain evidence="3 4">XK5</strain>
    </source>
</reference>
<dbReference type="SUPFAM" id="SSF51905">
    <property type="entry name" value="FAD/NAD(P)-binding domain"/>
    <property type="match status" value="1"/>
</dbReference>
<dbReference type="Gene3D" id="3.50.50.60">
    <property type="entry name" value="FAD/NAD(P)-binding domain"/>
    <property type="match status" value="2"/>
</dbReference>
<gene>
    <name evidence="3" type="ORF">BA177_11565</name>
</gene>
<evidence type="ECO:0000259" key="2">
    <source>
        <dbReference type="Pfam" id="PF01266"/>
    </source>
</evidence>
<keyword evidence="4" id="KW-1185">Reference proteome</keyword>
<evidence type="ECO:0000313" key="3">
    <source>
        <dbReference type="EMBL" id="ANO51752.1"/>
    </source>
</evidence>
<dbReference type="Gene3D" id="3.30.9.10">
    <property type="entry name" value="D-Amino Acid Oxidase, subunit A, domain 2"/>
    <property type="match status" value="1"/>
</dbReference>
<dbReference type="GO" id="GO:0016491">
    <property type="term" value="F:oxidoreductase activity"/>
    <property type="evidence" value="ECO:0007669"/>
    <property type="project" value="UniProtKB-KW"/>
</dbReference>
<dbReference type="AlphaFoldDB" id="A0A193LGW5"/>
<evidence type="ECO:0000313" key="4">
    <source>
        <dbReference type="Proteomes" id="UP000092695"/>
    </source>
</evidence>
<dbReference type="RefSeq" id="WP_068616376.1">
    <property type="nucleotide sequence ID" value="NZ_CP016268.1"/>
</dbReference>
<dbReference type="InterPro" id="IPR036188">
    <property type="entry name" value="FAD/NAD-bd_sf"/>
</dbReference>
<sequence>MNATDNTAAEVAVVGAGIVGLAAAFRIASQGKSVLLIDKQEPGHGCSYGNAGVIATDSIEPLASWQTLRKLPRYLLERDGPVSVHPRYLLRALPWLARFALAARQFDSGVAALRSLQARSLDAFTSLLQDAGSSALLKRRGHVLISEDIASKPAMMGQRHWLATHGIDCHWLGVEQLQALAPGLTQAVHGGLFFPHTAHVVNPLEVSRSLLKAFTQIGGRLSRTNVRHVEPSADGSFVLYTDGQTVKAKQLLIAAGAGSRHLARTLGHRVPLDVERGYHLTVTGQLPDLQVPVASYERHTYMTPMSCGLRITGFVEFGGTELPPVNKRHVTLQRHLSALLPTAEWSIESSWMGGRPSLPDHLPMIGRCDKHPNAILAFGHQHLGLTLSGITAEIVSALVSDTECPLEIQPFRCGRFD</sequence>
<dbReference type="OrthoDB" id="9805337at2"/>
<dbReference type="KEGG" id="woc:BA177_11565"/>
<dbReference type="STRING" id="1548547.BA177_11565"/>
<evidence type="ECO:0000256" key="1">
    <source>
        <dbReference type="ARBA" id="ARBA00023002"/>
    </source>
</evidence>
<dbReference type="PANTHER" id="PTHR13847:SF289">
    <property type="entry name" value="GLYCINE OXIDASE"/>
    <property type="match status" value="1"/>
</dbReference>
<dbReference type="SUPFAM" id="SSF54373">
    <property type="entry name" value="FAD-linked reductases, C-terminal domain"/>
    <property type="match status" value="1"/>
</dbReference>
<dbReference type="Proteomes" id="UP000092695">
    <property type="component" value="Chromosome"/>
</dbReference>
<name>A0A193LGW5_9GAMM</name>
<feature type="domain" description="FAD dependent oxidoreductase" evidence="2">
    <location>
        <begin position="11"/>
        <end position="397"/>
    </location>
</feature>
<organism evidence="3 4">
    <name type="scientific">Woeseia oceani</name>
    <dbReference type="NCBI Taxonomy" id="1548547"/>
    <lineage>
        <taxon>Bacteria</taxon>
        <taxon>Pseudomonadati</taxon>
        <taxon>Pseudomonadota</taxon>
        <taxon>Gammaproteobacteria</taxon>
        <taxon>Woeseiales</taxon>
        <taxon>Woeseiaceae</taxon>
        <taxon>Woeseia</taxon>
    </lineage>
</organism>
<keyword evidence="1" id="KW-0560">Oxidoreductase</keyword>
<dbReference type="InterPro" id="IPR006076">
    <property type="entry name" value="FAD-dep_OxRdtase"/>
</dbReference>
<dbReference type="GO" id="GO:0005737">
    <property type="term" value="C:cytoplasm"/>
    <property type="evidence" value="ECO:0007669"/>
    <property type="project" value="TreeGrafter"/>
</dbReference>
<accession>A0A193LGW5</accession>
<proteinExistence type="predicted"/>
<dbReference type="PANTHER" id="PTHR13847">
    <property type="entry name" value="SARCOSINE DEHYDROGENASE-RELATED"/>
    <property type="match status" value="1"/>
</dbReference>
<dbReference type="Pfam" id="PF01266">
    <property type="entry name" value="DAO"/>
    <property type="match status" value="1"/>
</dbReference>